<keyword evidence="2 5" id="KW-0812">Transmembrane</keyword>
<feature type="domain" description="O-antigen ligase-related" evidence="6">
    <location>
        <begin position="246"/>
        <end position="384"/>
    </location>
</feature>
<feature type="transmembrane region" description="Helical" evidence="5">
    <location>
        <begin position="431"/>
        <end position="450"/>
    </location>
</feature>
<feature type="transmembrane region" description="Helical" evidence="5">
    <location>
        <begin position="27"/>
        <end position="48"/>
    </location>
</feature>
<feature type="transmembrane region" description="Helical" evidence="5">
    <location>
        <begin position="84"/>
        <end position="102"/>
    </location>
</feature>
<dbReference type="RefSeq" id="WP_321564923.1">
    <property type="nucleotide sequence ID" value="NZ_CP139558.1"/>
</dbReference>
<organism evidence="7 8">
    <name type="scientific">Mucilaginibacter sabulilitoris</name>
    <dbReference type="NCBI Taxonomy" id="1173583"/>
    <lineage>
        <taxon>Bacteria</taxon>
        <taxon>Pseudomonadati</taxon>
        <taxon>Bacteroidota</taxon>
        <taxon>Sphingobacteriia</taxon>
        <taxon>Sphingobacteriales</taxon>
        <taxon>Sphingobacteriaceae</taxon>
        <taxon>Mucilaginibacter</taxon>
    </lineage>
</organism>
<comment type="subcellular location">
    <subcellularLocation>
        <location evidence="1">Membrane</location>
        <topology evidence="1">Multi-pass membrane protein</topology>
    </subcellularLocation>
</comment>
<feature type="transmembrane region" description="Helical" evidence="5">
    <location>
        <begin position="280"/>
        <end position="301"/>
    </location>
</feature>
<keyword evidence="4 5" id="KW-0472">Membrane</keyword>
<sequence>MFIFLLIYVISFIVSLRDVLKGNAQGVLVFMIFGLSMYYTAMSVAFTLGLKDIIPLMQGFKEVLIICLLISNIATLKYRPRLHLIDYVIFAYFAYLVIYAILPIGEQSLSARLVAFKSNSFYIVVYFAARLMDPRRIYIGKYFNFIILLTIAVGLVLVGELMIGRQLQTFTGFADYSYYFFNFEPGGHFGLNWTFESDGGTPRFASFFTSPLEHAAATLLALSVIIGLYTADDNKLTINSMGILAFGSTILSIIFAISRAPLISYFFVIYVYALITKRKYITYTIHAAGCLVIVYFIYLFTKFEQTNNNLLTVAMNTVDFSDPSSVGHLVQWAEGIIAIIEHPLGLGLGSSGRIGGSLGENVGGENQFIIIGVQTGIIALVLYLSIYMMFIGTGFKWLNRLKGKERKLCMVVLLLKISFLIPLMTSEVESSSYISYMNWFLSGLLISMIMQLRTNQTLPVNDY</sequence>
<evidence type="ECO:0000256" key="2">
    <source>
        <dbReference type="ARBA" id="ARBA00022692"/>
    </source>
</evidence>
<evidence type="ECO:0000259" key="6">
    <source>
        <dbReference type="Pfam" id="PF04932"/>
    </source>
</evidence>
<dbReference type="Proteomes" id="UP001324380">
    <property type="component" value="Chromosome"/>
</dbReference>
<evidence type="ECO:0000256" key="3">
    <source>
        <dbReference type="ARBA" id="ARBA00022989"/>
    </source>
</evidence>
<keyword evidence="8" id="KW-1185">Reference proteome</keyword>
<accession>A0ABZ0TSD1</accession>
<feature type="transmembrane region" description="Helical" evidence="5">
    <location>
        <begin position="408"/>
        <end position="425"/>
    </location>
</feature>
<evidence type="ECO:0000313" key="7">
    <source>
        <dbReference type="EMBL" id="WPU95817.1"/>
    </source>
</evidence>
<evidence type="ECO:0000313" key="8">
    <source>
        <dbReference type="Proteomes" id="UP001324380"/>
    </source>
</evidence>
<reference evidence="7 8" key="1">
    <citation type="submission" date="2023-11" db="EMBL/GenBank/DDBJ databases">
        <title>Analysis of the Genomes of Mucilaginibacter gossypii cycad 4 and M. sabulilitoris SNA2: microbes with the potential for plant growth promotion.</title>
        <authorList>
            <person name="Hirsch A.M."/>
            <person name="Humm E."/>
            <person name="Rubbi M."/>
            <person name="Del Vecchio G."/>
            <person name="Ha S.M."/>
            <person name="Pellegrini M."/>
            <person name="Gunsalus R.P."/>
        </authorList>
    </citation>
    <scope>NUCLEOTIDE SEQUENCE [LARGE SCALE GENOMIC DNA]</scope>
    <source>
        <strain evidence="7 8">SNA2</strain>
    </source>
</reference>
<protein>
    <submittedName>
        <fullName evidence="7">O-antigen ligase family protein</fullName>
    </submittedName>
</protein>
<evidence type="ECO:0000256" key="1">
    <source>
        <dbReference type="ARBA" id="ARBA00004141"/>
    </source>
</evidence>
<evidence type="ECO:0000256" key="4">
    <source>
        <dbReference type="ARBA" id="ARBA00023136"/>
    </source>
</evidence>
<gene>
    <name evidence="7" type="ORF">SNE25_09835</name>
</gene>
<feature type="transmembrane region" description="Helical" evidence="5">
    <location>
        <begin position="368"/>
        <end position="387"/>
    </location>
</feature>
<dbReference type="GO" id="GO:0016874">
    <property type="term" value="F:ligase activity"/>
    <property type="evidence" value="ECO:0007669"/>
    <property type="project" value="UniProtKB-KW"/>
</dbReference>
<dbReference type="PANTHER" id="PTHR37422">
    <property type="entry name" value="TEICHURONIC ACID BIOSYNTHESIS PROTEIN TUAE"/>
    <property type="match status" value="1"/>
</dbReference>
<feature type="transmembrane region" description="Helical" evidence="5">
    <location>
        <begin position="243"/>
        <end position="273"/>
    </location>
</feature>
<dbReference type="InterPro" id="IPR051533">
    <property type="entry name" value="WaaL-like"/>
</dbReference>
<evidence type="ECO:0000256" key="5">
    <source>
        <dbReference type="SAM" id="Phobius"/>
    </source>
</evidence>
<dbReference type="Pfam" id="PF04932">
    <property type="entry name" value="Wzy_C"/>
    <property type="match status" value="1"/>
</dbReference>
<name>A0ABZ0TSD1_9SPHI</name>
<feature type="transmembrane region" description="Helical" evidence="5">
    <location>
        <begin position="212"/>
        <end position="231"/>
    </location>
</feature>
<dbReference type="InterPro" id="IPR007016">
    <property type="entry name" value="O-antigen_ligase-rel_domated"/>
</dbReference>
<dbReference type="PANTHER" id="PTHR37422:SF17">
    <property type="entry name" value="O-ANTIGEN LIGASE"/>
    <property type="match status" value="1"/>
</dbReference>
<keyword evidence="3 5" id="KW-1133">Transmembrane helix</keyword>
<proteinExistence type="predicted"/>
<feature type="transmembrane region" description="Helical" evidence="5">
    <location>
        <begin position="138"/>
        <end position="158"/>
    </location>
</feature>
<keyword evidence="7" id="KW-0436">Ligase</keyword>
<feature type="transmembrane region" description="Helical" evidence="5">
    <location>
        <begin position="114"/>
        <end position="132"/>
    </location>
</feature>
<feature type="transmembrane region" description="Helical" evidence="5">
    <location>
        <begin position="60"/>
        <end position="78"/>
    </location>
</feature>
<dbReference type="EMBL" id="CP139558">
    <property type="protein sequence ID" value="WPU95817.1"/>
    <property type="molecule type" value="Genomic_DNA"/>
</dbReference>